<dbReference type="GO" id="GO:0030992">
    <property type="term" value="C:intraciliary transport particle B"/>
    <property type="evidence" value="ECO:0007669"/>
    <property type="project" value="TreeGrafter"/>
</dbReference>
<evidence type="ECO:0000313" key="7">
    <source>
        <dbReference type="EMBL" id="KAH7430747.1"/>
    </source>
</evidence>
<evidence type="ECO:0000256" key="6">
    <source>
        <dbReference type="ARBA" id="ARBA00023273"/>
    </source>
</evidence>
<dbReference type="GO" id="GO:0097546">
    <property type="term" value="C:ciliary base"/>
    <property type="evidence" value="ECO:0007669"/>
    <property type="project" value="TreeGrafter"/>
</dbReference>
<reference evidence="7" key="1">
    <citation type="submission" date="2021-08" db="EMBL/GenBank/DDBJ databases">
        <title>WGS assembly of Ceratopteris richardii.</title>
        <authorList>
            <person name="Marchant D.B."/>
            <person name="Chen G."/>
            <person name="Jenkins J."/>
            <person name="Shu S."/>
            <person name="Leebens-Mack J."/>
            <person name="Grimwood J."/>
            <person name="Schmutz J."/>
            <person name="Soltis P."/>
            <person name="Soltis D."/>
            <person name="Chen Z.-H."/>
        </authorList>
    </citation>
    <scope>NUCLEOTIDE SEQUENCE</scope>
    <source>
        <strain evidence="7">Whitten #5841</strain>
        <tissue evidence="7">Leaf</tissue>
    </source>
</reference>
<keyword evidence="4" id="KW-0677">Repeat</keyword>
<sequence>MIISKARSSISAERNLHKHLNVGGSSAGKRKQSAIPDLQAYLEARDYTGAITLLQLKHLENVCDVEILQWLAYCHFHHGEHDKAHEVYKQLLAQPNSKSIYHTYSAACLYYMAMYDEAEVEALKGLDCPLQVRILFHISHKRKDEKSLMEYHERLTESAEDQLSLASFHYLQANYQDAVDIYKRLLLEHRDWLALNVFVALCYYNLDFHDVSLEILNAYLQAYPDSAVAANLKACNNYKLWGGKVAATDLDLSNEPRKGLVGNELLEHNLVVFREGEGAPQVLPHIQDIFPEAQLNLAIYHLHNNEFQDAYDLLSKLEPVSPQEFIIKAVTCVCLGQEISSEALIQQAQHLFQIVGSSASECDTIPGRQSMASFYFLNKQFEDALIYLKSIKKFSESKDEFNWNYGIAKASIGEYGEAEEILSSISSEKLVEDFYYHTWLAYCFIMNGKAEVAWERYLQVEASDESFSLLQLIASQCYRTGQFLVSAKAFEALLRCDDSQEHWEGLRGACVGAFEKIVMGKESADQLDEVLVLLESSNNPQEAYISNIMRKWARESLASEQ</sequence>
<evidence type="ECO:0000313" key="8">
    <source>
        <dbReference type="Proteomes" id="UP000825935"/>
    </source>
</evidence>
<dbReference type="InterPro" id="IPR030511">
    <property type="entry name" value="TTC26"/>
</dbReference>
<comment type="similarity">
    <text evidence="2">Belongs to the IFT56 family.</text>
</comment>
<gene>
    <name evidence="7" type="ORF">KP509_08G012600</name>
</gene>
<dbReference type="InterPro" id="IPR011990">
    <property type="entry name" value="TPR-like_helical_dom_sf"/>
</dbReference>
<keyword evidence="8" id="KW-1185">Reference proteome</keyword>
<dbReference type="PANTHER" id="PTHR14781">
    <property type="entry name" value="INTRAFLAGELLAR TRANSPORT PROTEIN 56"/>
    <property type="match status" value="1"/>
</dbReference>
<dbReference type="AlphaFoldDB" id="A0A8T2U4R4"/>
<comment type="caution">
    <text evidence="7">The sequence shown here is derived from an EMBL/GenBank/DDBJ whole genome shotgun (WGS) entry which is preliminary data.</text>
</comment>
<dbReference type="Gene3D" id="1.25.40.10">
    <property type="entry name" value="Tetratricopeptide repeat domain"/>
    <property type="match status" value="2"/>
</dbReference>
<comment type="subcellular location">
    <subcellularLocation>
        <location evidence="1">Cell projection</location>
        <location evidence="1">Cilium</location>
    </subcellularLocation>
</comment>
<keyword evidence="5" id="KW-0802">TPR repeat</keyword>
<dbReference type="GO" id="GO:0035735">
    <property type="term" value="P:intraciliary transport involved in cilium assembly"/>
    <property type="evidence" value="ECO:0007669"/>
    <property type="project" value="TreeGrafter"/>
</dbReference>
<evidence type="ECO:0000256" key="1">
    <source>
        <dbReference type="ARBA" id="ARBA00004138"/>
    </source>
</evidence>
<dbReference type="OrthoDB" id="1886407at2759"/>
<dbReference type="Proteomes" id="UP000825935">
    <property type="component" value="Chromosome 8"/>
</dbReference>
<dbReference type="GO" id="GO:0120170">
    <property type="term" value="F:intraciliary transport particle B binding"/>
    <property type="evidence" value="ECO:0007669"/>
    <property type="project" value="TreeGrafter"/>
</dbReference>
<dbReference type="EMBL" id="CM035413">
    <property type="protein sequence ID" value="KAH7430747.1"/>
    <property type="molecule type" value="Genomic_DNA"/>
</dbReference>
<name>A0A8T2U4R4_CERRI</name>
<keyword evidence="6" id="KW-0966">Cell projection</keyword>
<dbReference type="SUPFAM" id="SSF48452">
    <property type="entry name" value="TPR-like"/>
    <property type="match status" value="2"/>
</dbReference>
<dbReference type="GO" id="GO:0035720">
    <property type="term" value="P:intraciliary anterograde transport"/>
    <property type="evidence" value="ECO:0007669"/>
    <property type="project" value="TreeGrafter"/>
</dbReference>
<accession>A0A8T2U4R4</accession>
<evidence type="ECO:0000256" key="4">
    <source>
        <dbReference type="ARBA" id="ARBA00022737"/>
    </source>
</evidence>
<evidence type="ECO:0000256" key="2">
    <source>
        <dbReference type="ARBA" id="ARBA00007834"/>
    </source>
</evidence>
<dbReference type="GO" id="GO:0036064">
    <property type="term" value="C:ciliary basal body"/>
    <property type="evidence" value="ECO:0007669"/>
    <property type="project" value="TreeGrafter"/>
</dbReference>
<evidence type="ECO:0000256" key="3">
    <source>
        <dbReference type="ARBA" id="ARBA00019387"/>
    </source>
</evidence>
<dbReference type="OMA" id="FIIRRDY"/>
<dbReference type="SMART" id="SM00028">
    <property type="entry name" value="TPR"/>
    <property type="match status" value="4"/>
</dbReference>
<organism evidence="7 8">
    <name type="scientific">Ceratopteris richardii</name>
    <name type="common">Triangle waterfern</name>
    <dbReference type="NCBI Taxonomy" id="49495"/>
    <lineage>
        <taxon>Eukaryota</taxon>
        <taxon>Viridiplantae</taxon>
        <taxon>Streptophyta</taxon>
        <taxon>Embryophyta</taxon>
        <taxon>Tracheophyta</taxon>
        <taxon>Polypodiopsida</taxon>
        <taxon>Polypodiidae</taxon>
        <taxon>Polypodiales</taxon>
        <taxon>Pteridineae</taxon>
        <taxon>Pteridaceae</taxon>
        <taxon>Parkerioideae</taxon>
        <taxon>Ceratopteris</taxon>
    </lineage>
</organism>
<evidence type="ECO:0000256" key="5">
    <source>
        <dbReference type="ARBA" id="ARBA00022803"/>
    </source>
</evidence>
<protein>
    <recommendedName>
        <fullName evidence="3">Intraflagellar transport protein 56</fullName>
    </recommendedName>
</protein>
<proteinExistence type="inferred from homology"/>
<dbReference type="InterPro" id="IPR019734">
    <property type="entry name" value="TPR_rpt"/>
</dbReference>
<dbReference type="PANTHER" id="PTHR14781:SF0">
    <property type="entry name" value="INTRAFLAGELLAR TRANSPORT PROTEIN 56"/>
    <property type="match status" value="1"/>
</dbReference>